<dbReference type="RefSeq" id="WP_208634608.1">
    <property type="nucleotide sequence ID" value="NZ_CP059320.1"/>
</dbReference>
<dbReference type="InterPro" id="IPR039426">
    <property type="entry name" value="TonB-dep_rcpt-like"/>
</dbReference>
<dbReference type="Pfam" id="PF00593">
    <property type="entry name" value="TonB_dep_Rec_b-barrel"/>
    <property type="match status" value="1"/>
</dbReference>
<keyword evidence="2" id="KW-0813">Transport</keyword>
<keyword evidence="6" id="KW-0408">Iron</keyword>
<proteinExistence type="predicted"/>
<dbReference type="PANTHER" id="PTHR32552">
    <property type="entry name" value="FERRICHROME IRON RECEPTOR-RELATED"/>
    <property type="match status" value="1"/>
</dbReference>
<dbReference type="EMBL" id="CP059320">
    <property type="protein sequence ID" value="QTH24910.1"/>
    <property type="molecule type" value="Genomic_DNA"/>
</dbReference>
<dbReference type="AlphaFoldDB" id="A0A975DB63"/>
<dbReference type="Proteomes" id="UP000664914">
    <property type="component" value="Plasmid pIBU218"/>
</dbReference>
<dbReference type="InterPro" id="IPR000531">
    <property type="entry name" value="Beta-barrel_TonB"/>
</dbReference>
<protein>
    <submittedName>
        <fullName evidence="12">TonB-dependent receptor</fullName>
    </submittedName>
</protein>
<evidence type="ECO:0000256" key="3">
    <source>
        <dbReference type="ARBA" id="ARBA00022452"/>
    </source>
</evidence>
<accession>A0A975DB63</accession>
<dbReference type="GO" id="GO:0006826">
    <property type="term" value="P:iron ion transport"/>
    <property type="evidence" value="ECO:0007669"/>
    <property type="project" value="UniProtKB-KW"/>
</dbReference>
<feature type="domain" description="TonB-dependent receptor-like beta-barrel" evidence="11">
    <location>
        <begin position="9"/>
        <end position="342"/>
    </location>
</feature>
<evidence type="ECO:0000256" key="7">
    <source>
        <dbReference type="ARBA" id="ARBA00023065"/>
    </source>
</evidence>
<keyword evidence="7" id="KW-0406">Ion transport</keyword>
<keyword evidence="3" id="KW-1134">Transmembrane beta strand</keyword>
<evidence type="ECO:0000256" key="10">
    <source>
        <dbReference type="ARBA" id="ARBA00023237"/>
    </source>
</evidence>
<sequence length="381" mass="41880">MEQDQISWELRYAGTFGPAKLTTGLYYLDSHLFAIDNRFLAGPSQVSGGGDQQQKTYGVFASVDWNVSDTLIFNIGARYNYETKDVKISTIRPNGCSVPQASCNYTVFGNDSWKAFTPKVGVQYFADPKTQFYAFWARGFRGGGYNFRNTNPLVPAGPFGNEKQDSFEIGVKSDLADGKIRLNAAGFYNKIKGAQRAVQTAVPSVGISQVIVNAADATIYGAEGELIFAPTSQLTLTANVGYMHGKYDKILYDLSGNNVLGPEDLALKLIRLPSWTYGGSINYSLLLGDVGKAVARVSYSHRNKNFATENNIAVYPEQDQLDFDVSFTPRDTNLTFSFYGKNMLNDIGYGILAPLPFGGPGSQFGDYKKGRVYGGAIRWKY</sequence>
<evidence type="ECO:0000256" key="1">
    <source>
        <dbReference type="ARBA" id="ARBA00004571"/>
    </source>
</evidence>
<evidence type="ECO:0000256" key="9">
    <source>
        <dbReference type="ARBA" id="ARBA00023136"/>
    </source>
</evidence>
<evidence type="ECO:0000259" key="11">
    <source>
        <dbReference type="Pfam" id="PF00593"/>
    </source>
</evidence>
<keyword evidence="8" id="KW-0798">TonB box</keyword>
<reference evidence="12" key="1">
    <citation type="submission" date="2020-07" db="EMBL/GenBank/DDBJ databases">
        <authorList>
            <person name="Camacho E."/>
        </authorList>
    </citation>
    <scope>NUCLEOTIDE SEQUENCE</scope>
    <source>
        <strain evidence="12">MPO218</strain>
        <plasmid evidence="12">pIBU218</plasmid>
    </source>
</reference>
<keyword evidence="4" id="KW-0410">Iron transport</keyword>
<evidence type="ECO:0000256" key="4">
    <source>
        <dbReference type="ARBA" id="ARBA00022496"/>
    </source>
</evidence>
<keyword evidence="10" id="KW-0998">Cell outer membrane</keyword>
<evidence type="ECO:0000313" key="13">
    <source>
        <dbReference type="Proteomes" id="UP000664914"/>
    </source>
</evidence>
<reference evidence="12" key="2">
    <citation type="submission" date="2021-04" db="EMBL/GenBank/DDBJ databases">
        <title>Isolation and genomic analysis of the ibuprofen-degrading bacterium Sphingomonas strain MPO218.</title>
        <authorList>
            <person name="Aulestia M."/>
            <person name="Flores A."/>
            <person name="Mangas E.L."/>
            <person name="Perez-Pulido A.J."/>
            <person name="Santero E."/>
            <person name="Camacho E.M."/>
        </authorList>
    </citation>
    <scope>NUCLEOTIDE SEQUENCE</scope>
    <source>
        <strain evidence="12">MPO218</strain>
        <plasmid evidence="12">pIBU218</plasmid>
    </source>
</reference>
<organism evidence="12 13">
    <name type="scientific">Rhizorhabdus wittichii</name>
    <dbReference type="NCBI Taxonomy" id="160791"/>
    <lineage>
        <taxon>Bacteria</taxon>
        <taxon>Pseudomonadati</taxon>
        <taxon>Pseudomonadota</taxon>
        <taxon>Alphaproteobacteria</taxon>
        <taxon>Sphingomonadales</taxon>
        <taxon>Sphingomonadaceae</taxon>
        <taxon>Rhizorhabdus</taxon>
    </lineage>
</organism>
<name>A0A975DB63_9SPHN</name>
<geneLocation type="plasmid" evidence="12 13">
    <name>pIBU218</name>
</geneLocation>
<keyword evidence="12" id="KW-0614">Plasmid</keyword>
<gene>
    <name evidence="12" type="ORF">HRJ34_28335</name>
</gene>
<evidence type="ECO:0000256" key="8">
    <source>
        <dbReference type="ARBA" id="ARBA00023077"/>
    </source>
</evidence>
<dbReference type="GO" id="GO:0009279">
    <property type="term" value="C:cell outer membrane"/>
    <property type="evidence" value="ECO:0007669"/>
    <property type="project" value="UniProtKB-SubCell"/>
</dbReference>
<dbReference type="SUPFAM" id="SSF56935">
    <property type="entry name" value="Porins"/>
    <property type="match status" value="1"/>
</dbReference>
<comment type="subcellular location">
    <subcellularLocation>
        <location evidence="1">Cell outer membrane</location>
        <topology evidence="1">Multi-pass membrane protein</topology>
    </subcellularLocation>
</comment>
<keyword evidence="5" id="KW-0812">Transmembrane</keyword>
<dbReference type="InterPro" id="IPR036942">
    <property type="entry name" value="Beta-barrel_TonB_sf"/>
</dbReference>
<evidence type="ECO:0000256" key="5">
    <source>
        <dbReference type="ARBA" id="ARBA00022692"/>
    </source>
</evidence>
<keyword evidence="12" id="KW-0675">Receptor</keyword>
<evidence type="ECO:0000256" key="6">
    <source>
        <dbReference type="ARBA" id="ARBA00023004"/>
    </source>
</evidence>
<keyword evidence="9" id="KW-0472">Membrane</keyword>
<dbReference type="PANTHER" id="PTHR32552:SF81">
    <property type="entry name" value="TONB-DEPENDENT OUTER MEMBRANE RECEPTOR"/>
    <property type="match status" value="1"/>
</dbReference>
<evidence type="ECO:0000256" key="2">
    <source>
        <dbReference type="ARBA" id="ARBA00022448"/>
    </source>
</evidence>
<evidence type="ECO:0000313" key="12">
    <source>
        <dbReference type="EMBL" id="QTH24910.1"/>
    </source>
</evidence>
<dbReference type="Gene3D" id="2.40.170.20">
    <property type="entry name" value="TonB-dependent receptor, beta-barrel domain"/>
    <property type="match status" value="1"/>
</dbReference>